<dbReference type="InterPro" id="IPR000312">
    <property type="entry name" value="Glycosyl_Trfase_fam3"/>
</dbReference>
<protein>
    <recommendedName>
        <fullName evidence="9">Anthranilate phosphoribosyltransferase</fullName>
        <ecNumber evidence="9">2.4.2.18</ecNumber>
    </recommendedName>
</protein>
<dbReference type="Gene3D" id="3.40.1030.10">
    <property type="entry name" value="Nucleoside phosphorylase/phosphoribosyltransferase catalytic domain"/>
    <property type="match status" value="1"/>
</dbReference>
<evidence type="ECO:0000256" key="9">
    <source>
        <dbReference type="HAMAP-Rule" id="MF_00211"/>
    </source>
</evidence>
<keyword evidence="6 9" id="KW-0057">Aromatic amino acid biosynthesis</keyword>
<accession>A0A068SP64</accession>
<comment type="subunit">
    <text evidence="9">Homodimer.</text>
</comment>
<keyword evidence="5 9" id="KW-0822">Tryptophan biosynthesis</keyword>
<feature type="binding site" evidence="9">
    <location>
        <position position="121"/>
    </location>
    <ligand>
        <name>5-phospho-alpha-D-ribose 1-diphosphate</name>
        <dbReference type="ChEBI" id="CHEBI:58017"/>
    </ligand>
</feature>
<comment type="similarity">
    <text evidence="9">Belongs to the anthranilate phosphoribosyltransferase family.</text>
</comment>
<dbReference type="NCBIfam" id="TIGR01245">
    <property type="entry name" value="trpD"/>
    <property type="match status" value="1"/>
</dbReference>
<dbReference type="PANTHER" id="PTHR43285:SF2">
    <property type="entry name" value="ANTHRANILATE PHOSPHORIBOSYLTRANSFERASE"/>
    <property type="match status" value="1"/>
</dbReference>
<dbReference type="UniPathway" id="UPA00035">
    <property type="reaction ID" value="UER00041"/>
</dbReference>
<dbReference type="Pfam" id="PF02885">
    <property type="entry name" value="Glycos_trans_3N"/>
    <property type="match status" value="1"/>
</dbReference>
<evidence type="ECO:0000256" key="6">
    <source>
        <dbReference type="ARBA" id="ARBA00023141"/>
    </source>
</evidence>
<keyword evidence="9" id="KW-0460">Magnesium</keyword>
<feature type="domain" description="Glycosyl transferase family 3" evidence="10">
    <location>
        <begin position="75"/>
        <end position="323"/>
    </location>
</feature>
<dbReference type="KEGG" id="ngg:RG540_CH18430"/>
<dbReference type="Pfam" id="PF00591">
    <property type="entry name" value="Glycos_transf_3"/>
    <property type="match status" value="1"/>
</dbReference>
<feature type="binding site" evidence="9">
    <location>
        <position position="225"/>
    </location>
    <ligand>
        <name>Mg(2+)</name>
        <dbReference type="ChEBI" id="CHEBI:18420"/>
        <label>2</label>
    </ligand>
</feature>
<feature type="binding site" evidence="9">
    <location>
        <begin position="91"/>
        <end position="94"/>
    </location>
    <ligand>
        <name>5-phospho-alpha-D-ribose 1-diphosphate</name>
        <dbReference type="ChEBI" id="CHEBI:58017"/>
    </ligand>
</feature>
<dbReference type="PANTHER" id="PTHR43285">
    <property type="entry name" value="ANTHRANILATE PHOSPHORIBOSYLTRANSFERASE"/>
    <property type="match status" value="1"/>
</dbReference>
<comment type="cofactor">
    <cofactor evidence="9">
        <name>Mg(2+)</name>
        <dbReference type="ChEBI" id="CHEBI:18420"/>
    </cofactor>
    <text evidence="9">Binds 2 magnesium ions per monomer.</text>
</comment>
<feature type="binding site" evidence="9">
    <location>
        <position position="226"/>
    </location>
    <ligand>
        <name>Mg(2+)</name>
        <dbReference type="ChEBI" id="CHEBI:18420"/>
        <label>1</label>
    </ligand>
</feature>
<reference evidence="13" key="1">
    <citation type="journal article" date="2014" name="BMC Genomics">
        <title>Genome sequencing of two Neorhizobium galegae strains reveals a noeT gene responsible for the unusual acetylation of the nodulation factors.</title>
        <authorList>
            <person name="Osterman J."/>
            <person name="Marsh J."/>
            <person name="Laine P.K."/>
            <person name="Zeng Z."/>
            <person name="Alatalo E."/>
            <person name="Sullivan J.T."/>
            <person name="Young J.P."/>
            <person name="Thomas-Oates J."/>
            <person name="Paulin L."/>
            <person name="Lindstrom K."/>
        </authorList>
    </citation>
    <scope>NUCLEOTIDE SEQUENCE [LARGE SCALE GENOMIC DNA]</scope>
    <source>
        <strain evidence="13">HAMBI 540</strain>
    </source>
</reference>
<dbReference type="HOGENOM" id="CLU_034315_2_1_5"/>
<keyword evidence="4 9" id="KW-0808">Transferase</keyword>
<evidence type="ECO:0000256" key="2">
    <source>
        <dbReference type="ARBA" id="ARBA00022605"/>
    </source>
</evidence>
<feature type="domain" description="Glycosyl transferase family 3 N-terminal" evidence="11">
    <location>
        <begin position="5"/>
        <end position="66"/>
    </location>
</feature>
<dbReference type="eggNOG" id="COG0547">
    <property type="taxonomic scope" value="Bacteria"/>
</dbReference>
<dbReference type="InterPro" id="IPR005940">
    <property type="entry name" value="Anthranilate_Pribosyl_Tfrase"/>
</dbReference>
<dbReference type="GO" id="GO:0000287">
    <property type="term" value="F:magnesium ion binding"/>
    <property type="evidence" value="ECO:0007669"/>
    <property type="project" value="UniProtKB-UniRule"/>
</dbReference>
<feature type="binding site" evidence="9">
    <location>
        <position position="93"/>
    </location>
    <ligand>
        <name>Mg(2+)</name>
        <dbReference type="ChEBI" id="CHEBI:18420"/>
        <label>1</label>
    </ligand>
</feature>
<dbReference type="PATRIC" id="fig|1028800.3.peg.1859"/>
<dbReference type="Gene3D" id="1.20.970.10">
    <property type="entry name" value="Transferase, Pyrimidine Nucleoside Phosphorylase, Chain C"/>
    <property type="match status" value="1"/>
</dbReference>
<comment type="pathway">
    <text evidence="1 9">Amino-acid biosynthesis; L-tryptophan biosynthesis; L-tryptophan from chorismate: step 2/5.</text>
</comment>
<dbReference type="FunFam" id="3.40.1030.10:FF:000002">
    <property type="entry name" value="Anthranilate phosphoribosyltransferase"/>
    <property type="match status" value="1"/>
</dbReference>
<dbReference type="InterPro" id="IPR035902">
    <property type="entry name" value="Nuc_phospho_transferase"/>
</dbReference>
<evidence type="ECO:0000256" key="3">
    <source>
        <dbReference type="ARBA" id="ARBA00022676"/>
    </source>
</evidence>
<dbReference type="EC" id="2.4.2.18" evidence="9"/>
<dbReference type="GO" id="GO:0004048">
    <property type="term" value="F:anthranilate phosphoribosyltransferase activity"/>
    <property type="evidence" value="ECO:0007669"/>
    <property type="project" value="UniProtKB-UniRule"/>
</dbReference>
<evidence type="ECO:0000259" key="10">
    <source>
        <dbReference type="Pfam" id="PF00591"/>
    </source>
</evidence>
<evidence type="ECO:0000256" key="7">
    <source>
        <dbReference type="ARBA" id="ARBA00052328"/>
    </source>
</evidence>
<feature type="binding site" evidence="9">
    <location>
        <position position="226"/>
    </location>
    <ligand>
        <name>Mg(2+)</name>
        <dbReference type="ChEBI" id="CHEBI:18420"/>
        <label>2</label>
    </ligand>
</feature>
<comment type="catalytic activity">
    <reaction evidence="7 9">
        <text>N-(5-phospho-beta-D-ribosyl)anthranilate + diphosphate = 5-phospho-alpha-D-ribose 1-diphosphate + anthranilate</text>
        <dbReference type="Rhea" id="RHEA:11768"/>
        <dbReference type="ChEBI" id="CHEBI:16567"/>
        <dbReference type="ChEBI" id="CHEBI:18277"/>
        <dbReference type="ChEBI" id="CHEBI:33019"/>
        <dbReference type="ChEBI" id="CHEBI:58017"/>
        <dbReference type="EC" id="2.4.2.18"/>
    </reaction>
</comment>
<evidence type="ECO:0000256" key="5">
    <source>
        <dbReference type="ARBA" id="ARBA00022822"/>
    </source>
</evidence>
<dbReference type="HAMAP" id="MF_00211">
    <property type="entry name" value="TrpD"/>
    <property type="match status" value="1"/>
</dbReference>
<dbReference type="InterPro" id="IPR017459">
    <property type="entry name" value="Glycosyl_Trfase_fam3_N_dom"/>
</dbReference>
<dbReference type="RefSeq" id="WP_038586918.1">
    <property type="nucleotide sequence ID" value="NZ_HG938353.1"/>
</dbReference>
<gene>
    <name evidence="9" type="primary">trpD</name>
    <name evidence="12" type="ORF">RG540_CH18430</name>
</gene>
<feature type="binding site" evidence="9">
    <location>
        <begin position="84"/>
        <end position="85"/>
    </location>
    <ligand>
        <name>5-phospho-alpha-D-ribose 1-diphosphate</name>
        <dbReference type="ChEBI" id="CHEBI:58017"/>
    </ligand>
</feature>
<comment type="caution">
    <text evidence="9">Lacks conserved residue(s) required for the propagation of feature annotation.</text>
</comment>
<name>A0A068SP64_NEOGA</name>
<feature type="binding site" evidence="9">
    <location>
        <position position="81"/>
    </location>
    <ligand>
        <name>anthranilate</name>
        <dbReference type="ChEBI" id="CHEBI:16567"/>
        <label>1</label>
    </ligand>
</feature>
<evidence type="ECO:0000259" key="11">
    <source>
        <dbReference type="Pfam" id="PF02885"/>
    </source>
</evidence>
<evidence type="ECO:0000256" key="1">
    <source>
        <dbReference type="ARBA" id="ARBA00004907"/>
    </source>
</evidence>
<evidence type="ECO:0000313" key="13">
    <source>
        <dbReference type="Proteomes" id="UP000028181"/>
    </source>
</evidence>
<keyword evidence="3 9" id="KW-0328">Glycosyltransferase</keyword>
<dbReference type="SUPFAM" id="SSF47648">
    <property type="entry name" value="Nucleoside phosphorylase/phosphoribosyltransferase N-terminal domain"/>
    <property type="match status" value="1"/>
</dbReference>
<dbReference type="GO" id="GO:0000162">
    <property type="term" value="P:L-tryptophan biosynthetic process"/>
    <property type="evidence" value="ECO:0007669"/>
    <property type="project" value="UniProtKB-UniRule"/>
</dbReference>
<dbReference type="InterPro" id="IPR036320">
    <property type="entry name" value="Glycosyl_Trfase_fam3_N_dom_sf"/>
</dbReference>
<feature type="binding site" evidence="9">
    <location>
        <position position="89"/>
    </location>
    <ligand>
        <name>5-phospho-alpha-D-ribose 1-diphosphate</name>
        <dbReference type="ChEBI" id="CHEBI:58017"/>
    </ligand>
</feature>
<keyword evidence="2 9" id="KW-0028">Amino-acid biosynthesis</keyword>
<dbReference type="GeneID" id="24257471"/>
<dbReference type="GO" id="GO:0005829">
    <property type="term" value="C:cytosol"/>
    <property type="evidence" value="ECO:0007669"/>
    <property type="project" value="TreeGrafter"/>
</dbReference>
<evidence type="ECO:0000256" key="4">
    <source>
        <dbReference type="ARBA" id="ARBA00022679"/>
    </source>
</evidence>
<proteinExistence type="inferred from homology"/>
<feature type="binding site" evidence="9">
    <location>
        <begin position="109"/>
        <end position="117"/>
    </location>
    <ligand>
        <name>5-phospho-alpha-D-ribose 1-diphosphate</name>
        <dbReference type="ChEBI" id="CHEBI:58017"/>
    </ligand>
</feature>
<evidence type="ECO:0000313" key="12">
    <source>
        <dbReference type="EMBL" id="CDN48013.1"/>
    </source>
</evidence>
<dbReference type="EMBL" id="HG938353">
    <property type="protein sequence ID" value="CDN48013.1"/>
    <property type="molecule type" value="Genomic_DNA"/>
</dbReference>
<feature type="binding site" evidence="9">
    <location>
        <position position="112"/>
    </location>
    <ligand>
        <name>anthranilate</name>
        <dbReference type="ChEBI" id="CHEBI:16567"/>
        <label>1</label>
    </ligand>
</feature>
<comment type="function">
    <text evidence="9">Catalyzes the transfer of the phosphoribosyl group of 5-phosphorylribose-1-pyrophosphate (PRPP) to anthranilate to yield N-(5'-phosphoribosyl)-anthranilate (PRA).</text>
</comment>
<feature type="binding site" evidence="9">
    <location>
        <position position="167"/>
    </location>
    <ligand>
        <name>anthranilate</name>
        <dbReference type="ChEBI" id="CHEBI:16567"/>
        <label>2</label>
    </ligand>
</feature>
<dbReference type="Proteomes" id="UP000028181">
    <property type="component" value="Chromosome I"/>
</dbReference>
<feature type="binding site" evidence="9">
    <location>
        <position position="81"/>
    </location>
    <ligand>
        <name>5-phospho-alpha-D-ribose 1-diphosphate</name>
        <dbReference type="ChEBI" id="CHEBI:58017"/>
    </ligand>
</feature>
<keyword evidence="9" id="KW-0479">Metal-binding</keyword>
<dbReference type="AlphaFoldDB" id="A0A068SP64"/>
<organism evidence="12 13">
    <name type="scientific">Neorhizobium galegae bv. orientalis str. HAMBI 540</name>
    <dbReference type="NCBI Taxonomy" id="1028800"/>
    <lineage>
        <taxon>Bacteria</taxon>
        <taxon>Pseudomonadati</taxon>
        <taxon>Pseudomonadota</taxon>
        <taxon>Alphaproteobacteria</taxon>
        <taxon>Hyphomicrobiales</taxon>
        <taxon>Rhizobiaceae</taxon>
        <taxon>Rhizobium/Agrobacterium group</taxon>
        <taxon>Neorhizobium</taxon>
    </lineage>
</organism>
<evidence type="ECO:0000256" key="8">
    <source>
        <dbReference type="ARBA" id="ARBA00061188"/>
    </source>
</evidence>
<comment type="similarity">
    <text evidence="8">In the C-terminal section; belongs to the anthranilate phosphoribosyltransferase family.</text>
</comment>
<dbReference type="OrthoDB" id="9806430at2"/>
<sequence>MPELKPLLAKVANGESLSHEEARGAFDILMSGEATPSQIGGFLMALRVRGETVAEITGAVETMRSKMLPVSGPADAIDIVGTGGDGLGTYNISTLASLIVAGCGVPVAKHGNRALSSKSGTADTLGVLGVNLDIGPDQISRCIREASIGFMFASMHHAAMRHVGPSRVELGTRTIFNLLGPLSNPAGAKRQLLGVFAPKWLGPIAEVLRDLGSETVWIVHGDGMDEITTTGITQVTALEDGKIRSFELTPMDFGVQPVTLDELKGGDGVHNAAALRAVLGGAKNAYRDISLCNAAAALVVAGKVETIADGMRLATRSLESGEAAAALDRLVAVSNEKD</sequence>
<keyword evidence="13" id="KW-1185">Reference proteome</keyword>
<dbReference type="SUPFAM" id="SSF52418">
    <property type="entry name" value="Nucleoside phosphorylase/phosphoribosyltransferase catalytic domain"/>
    <property type="match status" value="1"/>
</dbReference>